<feature type="domain" description="C2H2-type" evidence="9">
    <location>
        <begin position="347"/>
        <end position="370"/>
    </location>
</feature>
<evidence type="ECO:0000256" key="3">
    <source>
        <dbReference type="ARBA" id="ARBA00022737"/>
    </source>
</evidence>
<feature type="compositionally biased region" description="Basic and acidic residues" evidence="8">
    <location>
        <begin position="105"/>
        <end position="116"/>
    </location>
</feature>
<evidence type="ECO:0000256" key="6">
    <source>
        <dbReference type="ARBA" id="ARBA00023242"/>
    </source>
</evidence>
<dbReference type="InterPro" id="IPR013087">
    <property type="entry name" value="Znf_C2H2_type"/>
</dbReference>
<feature type="compositionally biased region" description="Low complexity" evidence="8">
    <location>
        <begin position="493"/>
        <end position="514"/>
    </location>
</feature>
<proteinExistence type="predicted"/>
<dbReference type="Gene3D" id="3.30.160.60">
    <property type="entry name" value="Classic Zinc Finger"/>
    <property type="match status" value="2"/>
</dbReference>
<dbReference type="PROSITE" id="PS50157">
    <property type="entry name" value="ZINC_FINGER_C2H2_2"/>
    <property type="match status" value="3"/>
</dbReference>
<evidence type="ECO:0000256" key="5">
    <source>
        <dbReference type="ARBA" id="ARBA00022833"/>
    </source>
</evidence>
<dbReference type="EMBL" id="JBAMIC010000003">
    <property type="protein sequence ID" value="KAK7109626.1"/>
    <property type="molecule type" value="Genomic_DNA"/>
</dbReference>
<keyword evidence="4 7" id="KW-0863">Zinc-finger</keyword>
<name>A0AAN9BR18_9CAEN</name>
<evidence type="ECO:0000256" key="2">
    <source>
        <dbReference type="ARBA" id="ARBA00022723"/>
    </source>
</evidence>
<evidence type="ECO:0000256" key="7">
    <source>
        <dbReference type="PROSITE-ProRule" id="PRU00042"/>
    </source>
</evidence>
<dbReference type="GO" id="GO:0008270">
    <property type="term" value="F:zinc ion binding"/>
    <property type="evidence" value="ECO:0007669"/>
    <property type="project" value="UniProtKB-KW"/>
</dbReference>
<dbReference type="SMART" id="SM00355">
    <property type="entry name" value="ZnF_C2H2"/>
    <property type="match status" value="3"/>
</dbReference>
<dbReference type="PROSITE" id="PS00028">
    <property type="entry name" value="ZINC_FINGER_C2H2_1"/>
    <property type="match status" value="1"/>
</dbReference>
<dbReference type="SUPFAM" id="SSF57667">
    <property type="entry name" value="beta-beta-alpha zinc fingers"/>
    <property type="match status" value="2"/>
</dbReference>
<feature type="compositionally biased region" description="Low complexity" evidence="8">
    <location>
        <begin position="208"/>
        <end position="223"/>
    </location>
</feature>
<keyword evidence="5" id="KW-0862">Zinc</keyword>
<evidence type="ECO:0000256" key="1">
    <source>
        <dbReference type="ARBA" id="ARBA00004123"/>
    </source>
</evidence>
<feature type="compositionally biased region" description="Polar residues" evidence="8">
    <location>
        <begin position="476"/>
        <end position="492"/>
    </location>
</feature>
<reference evidence="10 11" key="1">
    <citation type="submission" date="2024-02" db="EMBL/GenBank/DDBJ databases">
        <title>Chromosome-scale genome assembly of the rough periwinkle Littorina saxatilis.</title>
        <authorList>
            <person name="De Jode A."/>
            <person name="Faria R."/>
            <person name="Formenti G."/>
            <person name="Sims Y."/>
            <person name="Smith T.P."/>
            <person name="Tracey A."/>
            <person name="Wood J.M.D."/>
            <person name="Zagrodzka Z.B."/>
            <person name="Johannesson K."/>
            <person name="Butlin R.K."/>
            <person name="Leder E.H."/>
        </authorList>
    </citation>
    <scope>NUCLEOTIDE SEQUENCE [LARGE SCALE GENOMIC DNA]</scope>
    <source>
        <strain evidence="10">Snail1</strain>
        <tissue evidence="10">Muscle</tissue>
    </source>
</reference>
<feature type="compositionally biased region" description="Polar residues" evidence="8">
    <location>
        <begin position="123"/>
        <end position="140"/>
    </location>
</feature>
<dbReference type="GO" id="GO:0005634">
    <property type="term" value="C:nucleus"/>
    <property type="evidence" value="ECO:0007669"/>
    <property type="project" value="UniProtKB-SubCell"/>
</dbReference>
<dbReference type="Proteomes" id="UP001374579">
    <property type="component" value="Unassembled WGS sequence"/>
</dbReference>
<keyword evidence="3" id="KW-0677">Repeat</keyword>
<dbReference type="GO" id="GO:0000978">
    <property type="term" value="F:RNA polymerase II cis-regulatory region sequence-specific DNA binding"/>
    <property type="evidence" value="ECO:0007669"/>
    <property type="project" value="TreeGrafter"/>
</dbReference>
<feature type="compositionally biased region" description="Low complexity" evidence="8">
    <location>
        <begin position="459"/>
        <end position="475"/>
    </location>
</feature>
<organism evidence="10 11">
    <name type="scientific">Littorina saxatilis</name>
    <dbReference type="NCBI Taxonomy" id="31220"/>
    <lineage>
        <taxon>Eukaryota</taxon>
        <taxon>Metazoa</taxon>
        <taxon>Spiralia</taxon>
        <taxon>Lophotrochozoa</taxon>
        <taxon>Mollusca</taxon>
        <taxon>Gastropoda</taxon>
        <taxon>Caenogastropoda</taxon>
        <taxon>Littorinimorpha</taxon>
        <taxon>Littorinoidea</taxon>
        <taxon>Littorinidae</taxon>
        <taxon>Littorina</taxon>
    </lineage>
</organism>
<keyword evidence="2" id="KW-0479">Metal-binding</keyword>
<feature type="region of interest" description="Disordered" evidence="8">
    <location>
        <begin position="169"/>
        <end position="254"/>
    </location>
</feature>
<feature type="compositionally biased region" description="Polar residues" evidence="8">
    <location>
        <begin position="224"/>
        <end position="236"/>
    </location>
</feature>
<comment type="caution">
    <text evidence="10">The sequence shown here is derived from an EMBL/GenBank/DDBJ whole genome shotgun (WGS) entry which is preliminary data.</text>
</comment>
<dbReference type="PANTHER" id="PTHR24376">
    <property type="entry name" value="ZINC FINGER PROTEIN"/>
    <property type="match status" value="1"/>
</dbReference>
<gene>
    <name evidence="10" type="ORF">V1264_013637</name>
</gene>
<feature type="domain" description="C2H2-type" evidence="9">
    <location>
        <begin position="404"/>
        <end position="437"/>
    </location>
</feature>
<comment type="subcellular location">
    <subcellularLocation>
        <location evidence="1">Nucleus</location>
    </subcellularLocation>
</comment>
<dbReference type="Pfam" id="PF12874">
    <property type="entry name" value="zf-met"/>
    <property type="match status" value="1"/>
</dbReference>
<dbReference type="AlphaFoldDB" id="A0AAN9BR18"/>
<feature type="region of interest" description="Disordered" evidence="8">
    <location>
        <begin position="74"/>
        <end position="157"/>
    </location>
</feature>
<evidence type="ECO:0000256" key="8">
    <source>
        <dbReference type="SAM" id="MobiDB-lite"/>
    </source>
</evidence>
<evidence type="ECO:0000313" key="10">
    <source>
        <dbReference type="EMBL" id="KAK7109626.1"/>
    </source>
</evidence>
<feature type="compositionally biased region" description="Basic and acidic residues" evidence="8">
    <location>
        <begin position="600"/>
        <end position="614"/>
    </location>
</feature>
<evidence type="ECO:0000259" key="9">
    <source>
        <dbReference type="PROSITE" id="PS50157"/>
    </source>
</evidence>
<protein>
    <recommendedName>
        <fullName evidence="9">C2H2-type domain-containing protein</fullName>
    </recommendedName>
</protein>
<keyword evidence="11" id="KW-1185">Reference proteome</keyword>
<dbReference type="PANTHER" id="PTHR24376:SF235">
    <property type="entry name" value="C2H2-TYPE DOMAIN-CONTAINING PROTEIN"/>
    <property type="match status" value="1"/>
</dbReference>
<feature type="domain" description="C2H2-type" evidence="9">
    <location>
        <begin position="376"/>
        <end position="403"/>
    </location>
</feature>
<keyword evidence="6" id="KW-0539">Nucleus</keyword>
<feature type="compositionally biased region" description="Basic and acidic residues" evidence="8">
    <location>
        <begin position="141"/>
        <end position="157"/>
    </location>
</feature>
<dbReference type="GO" id="GO:0001228">
    <property type="term" value="F:DNA-binding transcription activator activity, RNA polymerase II-specific"/>
    <property type="evidence" value="ECO:0007669"/>
    <property type="project" value="TreeGrafter"/>
</dbReference>
<feature type="region of interest" description="Disordered" evidence="8">
    <location>
        <begin position="587"/>
        <end position="614"/>
    </location>
</feature>
<accession>A0AAN9BR18</accession>
<dbReference type="InterPro" id="IPR036236">
    <property type="entry name" value="Znf_C2H2_sf"/>
</dbReference>
<feature type="region of interest" description="Disordered" evidence="8">
    <location>
        <begin position="455"/>
        <end position="524"/>
    </location>
</feature>
<sequence>MNTDMDTAARFITSLTKALQAVIHGSLDFSKHIEVGGYLYVRVDNSERVDYVLSEKLQKSDVNSMTFLSNSFHALPPEDVQQNRSSKEQNSESAHITVEPMTRSTIDEKPRSRSSEIEGSVLPHSSSKSPQHTSGSSSLRRNADHFHRPHSVADREGLKIARDNLKWPVSIGNSSTLNNPETPRSSNRTQSLTDFQTAFRSPPPAFNSQSQQSSTSSLTPSFSHNQNGSSSRNASSHPLRHHHQQQQQNKAGILPDASEMEVVHIKTEDEDDVFNIPLQCQQGGSETDALATQGKAPWLAMGGQQPFYFPYPRLARSQSWDRRMGMAGSNSKFPYFSGERDADNLSLSCKVCGKTYRSRQGLLFHERAKHQNVYNVYCPVCGKGFQQTTHMYGHMATHTNVKNFHCQACGAKYAHKTSLQQHIRSGSCRASHMGNQAGLDLSSSQILREFAPFNVSETPPRASPSHSQSQSPQESDLSQSQPEADLTLSQGRSLSFSHTDLSSSECGSTSFSGEENPERLSDQNVRRDHDMGMNLTLSGAVNRTAPTPSMKNEDQVVSLNMTHGNREAELNMTGTSHTECHNIGADLSKDAHSGINTPKRISEDADRHDSIYRQDSDLTETVSLSFTADDD</sequence>
<feature type="compositionally biased region" description="Polar residues" evidence="8">
    <location>
        <begin position="171"/>
        <end position="199"/>
    </location>
</feature>
<evidence type="ECO:0000313" key="11">
    <source>
        <dbReference type="Proteomes" id="UP001374579"/>
    </source>
</evidence>
<evidence type="ECO:0000256" key="4">
    <source>
        <dbReference type="ARBA" id="ARBA00022771"/>
    </source>
</evidence>